<dbReference type="InterPro" id="IPR015943">
    <property type="entry name" value="WD40/YVTN_repeat-like_dom_sf"/>
</dbReference>
<evidence type="ECO:0000313" key="3">
    <source>
        <dbReference type="EMBL" id="MDR7268348.1"/>
    </source>
</evidence>
<dbReference type="SUPFAM" id="SSF48726">
    <property type="entry name" value="Immunoglobulin"/>
    <property type="match status" value="4"/>
</dbReference>
<dbReference type="SUPFAM" id="SSF110296">
    <property type="entry name" value="Oligoxyloglucan reducing end-specific cellobiohydrolase"/>
    <property type="match status" value="2"/>
</dbReference>
<gene>
    <name evidence="3" type="ORF">J2X20_000977</name>
</gene>
<sequence length="1110" mass="116720">MNISFAVGRFEARALAMGGLQRSLRWFAAVLAMLVLTACGGGGGGGDAVTQPSLAITQQPADQRVVTGSGATFRVAANGAASFQWQRLGADSQWVDIAGATLAELVLTGLTEADNGRQYRAQVKAGAVVLTSSAATLSVTPPVPASVAVQPSDVQARVGQAPSLSVTAGGTNVAYQWQSSSDGLAWADVAGATTETLTLPTATLADSGKLYRVVVRNSLASVTSRAVTLSVLPALAKPLFTAQPQDRSVVAGDGTTFTATASGEPVPTLQWETSLDGQSWSPVSGATTSTLAVNAIAQADNGRRYRAVATNAQGSETSAVARLTVIAPVAPTFVRQPQAATVNLAQAVAFEVEASGTPTPTLQWQVSLDDGKTFTNINGATGTRLELSTTVAADDGKLFRVVADNRLWSMLSSTAKLTVQTAPEVTLHPKDVVSGISQSSVTLTVAASGKPAPSVQWQSSRDEGATWQDISGATAASYTWSPSRADDLQLLRARFSNVVGSAYSNAARIRKARWVAVSPSFVGSALLAVRWLDTKVAVAVGHLGVIVRTADGGASWQFAQEPMAGRPRYSQLAVLDARTVLAAGDNGTLMRSEDAGLTWRPITIPTTGWVYSLSFRNASIGVMSAKNGAFRSVDGGLTWTPLASVDAARPFEKLSGMALRGQQGFAIGEDNWFRSSDGGATWKAVDLPQSFLAFVPTTSTEVVYLDDQTLMASGRKFARSSDGGVTWQELPAVPGTNSTPYALRFTPDGKIGFDAWGGVRSVDGGKTWVKRSSPHMLTDVAFSTEGLALGVNSHGEIRQSSDLADTWSKPYGSQGLDGVQFWGIEFPDNDARGIAFGNVGGKMSLFQTTDGGLHWQPLQQFNVNSIYNPSSVSFADAQVGMVAQSNGPLLRTTDGGRSWTQLPAPPISSENGLSGGNSVLAMVDRNTAVMIAEDGAWRTADGGSSWTRTLAVSYPRYLGLYAVAARGNRVLAVANDGHVHRSMDGGKTWSAGAYPDTRGVYVAWASDSTVFILDALGALNRSDDAGQTWRRVRTQPVPMENFFTIRFSADGQTGIMASHAAVYRSSDGGETWNRDVDFLVEGFWLTPGFTGSRQPVLVGGDGRVFVGNGY</sequence>
<dbReference type="CDD" id="cd15482">
    <property type="entry name" value="Sialidase_non-viral"/>
    <property type="match status" value="2"/>
</dbReference>
<dbReference type="InterPro" id="IPR007110">
    <property type="entry name" value="Ig-like_dom"/>
</dbReference>
<evidence type="ECO:0000313" key="4">
    <source>
        <dbReference type="Proteomes" id="UP001180453"/>
    </source>
</evidence>
<comment type="caution">
    <text evidence="3">The sequence shown here is derived from an EMBL/GenBank/DDBJ whole genome shotgun (WGS) entry which is preliminary data.</text>
</comment>
<evidence type="ECO:0000259" key="2">
    <source>
        <dbReference type="PROSITE" id="PS50835"/>
    </source>
</evidence>
<dbReference type="InterPro" id="IPR013098">
    <property type="entry name" value="Ig_I-set"/>
</dbReference>
<accession>A0ABU1YHZ5</accession>
<dbReference type="InterPro" id="IPR036179">
    <property type="entry name" value="Ig-like_dom_sf"/>
</dbReference>
<reference evidence="3 4" key="1">
    <citation type="submission" date="2023-07" db="EMBL/GenBank/DDBJ databases">
        <title>Sorghum-associated microbial communities from plants grown in Nebraska, USA.</title>
        <authorList>
            <person name="Schachtman D."/>
        </authorList>
    </citation>
    <scope>NUCLEOTIDE SEQUENCE [LARGE SCALE GENOMIC DNA]</scope>
    <source>
        <strain evidence="3 4">BE314</strain>
    </source>
</reference>
<dbReference type="Gene3D" id="2.60.40.10">
    <property type="entry name" value="Immunoglobulins"/>
    <property type="match status" value="4"/>
</dbReference>
<dbReference type="InterPro" id="IPR036278">
    <property type="entry name" value="Sialidase_sf"/>
</dbReference>
<evidence type="ECO:0000256" key="1">
    <source>
        <dbReference type="ARBA" id="ARBA00023319"/>
    </source>
</evidence>
<keyword evidence="4" id="KW-1185">Reference proteome</keyword>
<dbReference type="Proteomes" id="UP001180453">
    <property type="component" value="Unassembled WGS sequence"/>
</dbReference>
<dbReference type="Gene3D" id="2.130.10.10">
    <property type="entry name" value="YVTN repeat-like/Quinoprotein amine dehydrogenase"/>
    <property type="match status" value="3"/>
</dbReference>
<dbReference type="Pfam" id="PF07679">
    <property type="entry name" value="I-set"/>
    <property type="match status" value="2"/>
</dbReference>
<dbReference type="SMART" id="SM00409">
    <property type="entry name" value="IG"/>
    <property type="match status" value="4"/>
</dbReference>
<organism evidence="3 4">
    <name type="scientific">Roseateles saccharophilus</name>
    <name type="common">Pseudomonas saccharophila</name>
    <dbReference type="NCBI Taxonomy" id="304"/>
    <lineage>
        <taxon>Bacteria</taxon>
        <taxon>Pseudomonadati</taxon>
        <taxon>Pseudomonadota</taxon>
        <taxon>Betaproteobacteria</taxon>
        <taxon>Burkholderiales</taxon>
        <taxon>Sphaerotilaceae</taxon>
        <taxon>Roseateles</taxon>
    </lineage>
</organism>
<keyword evidence="1" id="KW-0393">Immunoglobulin domain</keyword>
<feature type="domain" description="Ig-like" evidence="2">
    <location>
        <begin position="238"/>
        <end position="324"/>
    </location>
</feature>
<proteinExistence type="predicted"/>
<name>A0ABU1YHZ5_ROSSA</name>
<dbReference type="InterPro" id="IPR003599">
    <property type="entry name" value="Ig_sub"/>
</dbReference>
<dbReference type="PROSITE" id="PS50835">
    <property type="entry name" value="IG_LIKE"/>
    <property type="match status" value="2"/>
</dbReference>
<dbReference type="SUPFAM" id="SSF50939">
    <property type="entry name" value="Sialidases"/>
    <property type="match status" value="1"/>
</dbReference>
<dbReference type="PANTHER" id="PTHR10075">
    <property type="entry name" value="BASIGIN RELATED"/>
    <property type="match status" value="1"/>
</dbReference>
<dbReference type="PANTHER" id="PTHR10075:SF103">
    <property type="entry name" value="ROUNDABOUT HOMOLOG 4"/>
    <property type="match status" value="1"/>
</dbReference>
<dbReference type="InterPro" id="IPR013783">
    <property type="entry name" value="Ig-like_fold"/>
</dbReference>
<protein>
    <submittedName>
        <fullName evidence="3">Photosystem II stability/assembly factor-like uncharacterized protein</fullName>
    </submittedName>
</protein>
<dbReference type="RefSeq" id="WP_310261666.1">
    <property type="nucleotide sequence ID" value="NZ_JAVDXU010000001.1"/>
</dbReference>
<dbReference type="InterPro" id="IPR028203">
    <property type="entry name" value="PSII_CF48-like_dom"/>
</dbReference>
<dbReference type="EMBL" id="JAVDXU010000001">
    <property type="protein sequence ID" value="MDR7268348.1"/>
    <property type="molecule type" value="Genomic_DNA"/>
</dbReference>
<dbReference type="Gene3D" id="2.60.40.2700">
    <property type="match status" value="1"/>
</dbReference>
<dbReference type="Pfam" id="PF14870">
    <property type="entry name" value="PSII_BNR"/>
    <property type="match status" value="2"/>
</dbReference>
<feature type="domain" description="Ig-like" evidence="2">
    <location>
        <begin position="331"/>
        <end position="418"/>
    </location>
</feature>